<dbReference type="Proteomes" id="UP000252603">
    <property type="component" value="Unassembled WGS sequence"/>
</dbReference>
<sequence length="90" mass="10134">MATDAQVKEINALIKKYPDSCSICHEVYDEDDVTYTVFGYDRKGKIQVTTGCCAGMLTEPVLLGVCGCFDPEERDEIMQNHPMAKQFFTE</sequence>
<gene>
    <name evidence="1" type="ORF">FME62_29850</name>
    <name evidence="2" type="ORF">SAMEA4364603_05446</name>
</gene>
<evidence type="ECO:0000313" key="4">
    <source>
        <dbReference type="Proteomes" id="UP000468995"/>
    </source>
</evidence>
<reference evidence="2 3" key="1">
    <citation type="submission" date="2018-07" db="EMBL/GenBank/DDBJ databases">
        <authorList>
            <consortium name="Pathogen Informatics"/>
        </authorList>
    </citation>
    <scope>NUCLEOTIDE SEQUENCE [LARGE SCALE GENOMIC DNA]</scope>
    <source>
        <strain evidence="2 3">4300STDY6470422</strain>
    </source>
</reference>
<evidence type="ECO:0000313" key="3">
    <source>
        <dbReference type="Proteomes" id="UP000252603"/>
    </source>
</evidence>
<dbReference type="EMBL" id="UFEU01000061">
    <property type="protein sequence ID" value="SSK66021.1"/>
    <property type="molecule type" value="Genomic_DNA"/>
</dbReference>
<reference evidence="1 4" key="2">
    <citation type="submission" date="2019-07" db="EMBL/GenBank/DDBJ databases">
        <title>Genome sequence of OXA-232-producing Klebsiella pneumoniae ST23 from septicemic neonate.</title>
        <authorList>
            <person name="Mukherjee S."/>
            <person name="Naha S."/>
            <person name="Bhadury P."/>
            <person name="Basu S."/>
        </authorList>
    </citation>
    <scope>NUCLEOTIDE SEQUENCE [LARGE SCALE GENOMIC DNA]</scope>
    <source>
        <strain evidence="1 4">EN5275</strain>
    </source>
</reference>
<organism evidence="2 3">
    <name type="scientific">Klebsiella pneumoniae</name>
    <dbReference type="NCBI Taxonomy" id="573"/>
    <lineage>
        <taxon>Bacteria</taxon>
        <taxon>Pseudomonadati</taxon>
        <taxon>Pseudomonadota</taxon>
        <taxon>Gammaproteobacteria</taxon>
        <taxon>Enterobacterales</taxon>
        <taxon>Enterobacteriaceae</taxon>
        <taxon>Klebsiella/Raoultella group</taxon>
        <taxon>Klebsiella</taxon>
        <taxon>Klebsiella pneumoniae complex</taxon>
    </lineage>
</organism>
<name>A0A333ETH9_KLEPN</name>
<dbReference type="Proteomes" id="UP000468995">
    <property type="component" value="Unassembled WGS sequence"/>
</dbReference>
<proteinExistence type="predicted"/>
<dbReference type="AlphaFoldDB" id="A0A333ETH9"/>
<evidence type="ECO:0000313" key="1">
    <source>
        <dbReference type="EMBL" id="MSS34904.1"/>
    </source>
</evidence>
<evidence type="ECO:0000313" key="2">
    <source>
        <dbReference type="EMBL" id="SSK66021.1"/>
    </source>
</evidence>
<dbReference type="EMBL" id="VINI01000075">
    <property type="protein sequence ID" value="MSS34904.1"/>
    <property type="molecule type" value="Genomic_DNA"/>
</dbReference>
<accession>A0A333ETH9</accession>
<protein>
    <submittedName>
        <fullName evidence="2">Uncharacterized protein</fullName>
    </submittedName>
</protein>
<dbReference type="RefSeq" id="WP_019405140.1">
    <property type="nucleotide sequence ID" value="NZ_AP023458.1"/>
</dbReference>